<proteinExistence type="predicted"/>
<organism evidence="7 8">
    <name type="scientific">Photobacterium jeanii</name>
    <dbReference type="NCBI Taxonomy" id="858640"/>
    <lineage>
        <taxon>Bacteria</taxon>
        <taxon>Pseudomonadati</taxon>
        <taxon>Pseudomonadota</taxon>
        <taxon>Gammaproteobacteria</taxon>
        <taxon>Vibrionales</taxon>
        <taxon>Vibrionaceae</taxon>
        <taxon>Photobacterium</taxon>
    </lineage>
</organism>
<dbReference type="InterPro" id="IPR001314">
    <property type="entry name" value="Peptidase_S1A"/>
</dbReference>
<feature type="chain" id="PRO_5008090072" description="Peptidase S1 domain-containing protein" evidence="5">
    <location>
        <begin position="25"/>
        <end position="369"/>
    </location>
</feature>
<dbReference type="SMART" id="SM00020">
    <property type="entry name" value="Tryp_SPc"/>
    <property type="match status" value="1"/>
</dbReference>
<dbReference type="STRING" id="858640.A3K86_15355"/>
<evidence type="ECO:0000313" key="7">
    <source>
        <dbReference type="EMBL" id="OAN13041.1"/>
    </source>
</evidence>
<evidence type="ECO:0000256" key="5">
    <source>
        <dbReference type="SAM" id="SignalP"/>
    </source>
</evidence>
<keyword evidence="4" id="KW-0812">Transmembrane</keyword>
<evidence type="ECO:0000256" key="4">
    <source>
        <dbReference type="SAM" id="Phobius"/>
    </source>
</evidence>
<dbReference type="PANTHER" id="PTHR24256">
    <property type="entry name" value="TRYPTASE-RELATED"/>
    <property type="match status" value="1"/>
</dbReference>
<dbReference type="PROSITE" id="PS50240">
    <property type="entry name" value="TRYPSIN_DOM"/>
    <property type="match status" value="1"/>
</dbReference>
<evidence type="ECO:0000256" key="1">
    <source>
        <dbReference type="ARBA" id="ARBA00023157"/>
    </source>
</evidence>
<dbReference type="InterPro" id="IPR001254">
    <property type="entry name" value="Trypsin_dom"/>
</dbReference>
<dbReference type="InterPro" id="IPR043504">
    <property type="entry name" value="Peptidase_S1_PA_chymotrypsin"/>
</dbReference>
<feature type="domain" description="Peptidase S1" evidence="6">
    <location>
        <begin position="34"/>
        <end position="307"/>
    </location>
</feature>
<keyword evidence="4" id="KW-1133">Transmembrane helix</keyword>
<dbReference type="InterPro" id="IPR020008">
    <property type="entry name" value="GlyGly_CTERM"/>
</dbReference>
<keyword evidence="2" id="KW-0645">Protease</keyword>
<dbReference type="GO" id="GO:0004252">
    <property type="term" value="F:serine-type endopeptidase activity"/>
    <property type="evidence" value="ECO:0007669"/>
    <property type="project" value="InterPro"/>
</dbReference>
<evidence type="ECO:0000313" key="8">
    <source>
        <dbReference type="Proteomes" id="UP000078503"/>
    </source>
</evidence>
<dbReference type="InterPro" id="IPR018114">
    <property type="entry name" value="TRYPSIN_HIS"/>
</dbReference>
<keyword evidence="4" id="KW-0472">Membrane</keyword>
<name>A0A178K6Y0_9GAMM</name>
<dbReference type="Pfam" id="PF00089">
    <property type="entry name" value="Trypsin"/>
    <property type="match status" value="1"/>
</dbReference>
<keyword evidence="2" id="KW-0378">Hydrolase</keyword>
<dbReference type="GO" id="GO:0006508">
    <property type="term" value="P:proteolysis"/>
    <property type="evidence" value="ECO:0007669"/>
    <property type="project" value="UniProtKB-KW"/>
</dbReference>
<keyword evidence="8" id="KW-1185">Reference proteome</keyword>
<dbReference type="InterPro" id="IPR009003">
    <property type="entry name" value="Peptidase_S1_PA"/>
</dbReference>
<dbReference type="CDD" id="cd00190">
    <property type="entry name" value="Tryp_SPc"/>
    <property type="match status" value="1"/>
</dbReference>
<evidence type="ECO:0000256" key="3">
    <source>
        <dbReference type="SAM" id="MobiDB-lite"/>
    </source>
</evidence>
<dbReference type="EMBL" id="LVHF01000029">
    <property type="protein sequence ID" value="OAN13041.1"/>
    <property type="molecule type" value="Genomic_DNA"/>
</dbReference>
<dbReference type="AlphaFoldDB" id="A0A178K6Y0"/>
<dbReference type="InterPro" id="IPR051487">
    <property type="entry name" value="Ser/Thr_Proteases_Immune/Dev"/>
</dbReference>
<sequence length="369" mass="39164">MKKTLLATLCLFSSGLIASTSVMAAQEPTVSPRVMNGETATAGLLPWQVMVFGNSGTLCGGSIISDHWIVTAAHCTFRIDEDTGKKITMLQAGDYIFAGTTNPHTSGGYLDGSKATKIAQVITHQGYDPTVRATRFDNDIALIRVDESLFARGGKAIRIATIAEQQAADRQFENSYVEGQDSPATLIASGWGHLGTEDKTSNDLQVVKLAGIPDSKCKVSQKFNGNYFVCADSNRASVAKDVCRGDSGGPLVWQNPSNAKDNDKGLRLVGATSNGPYCSFKSQGYASGNGLYTQVPHYRDWIETNSGLALDTQPKASYAKDPFEIVKNTPPAKPKQPSSNSDSGSGGGGSMPLFGLAALGLIGLLRRKK</sequence>
<dbReference type="PROSITE" id="PS00135">
    <property type="entry name" value="TRYPSIN_SER"/>
    <property type="match status" value="1"/>
</dbReference>
<gene>
    <name evidence="7" type="ORF">A3K86_15355</name>
</gene>
<protein>
    <recommendedName>
        <fullName evidence="6">Peptidase S1 domain-containing protein</fullName>
    </recommendedName>
</protein>
<evidence type="ECO:0000259" key="6">
    <source>
        <dbReference type="PROSITE" id="PS50240"/>
    </source>
</evidence>
<feature type="transmembrane region" description="Helical" evidence="4">
    <location>
        <begin position="346"/>
        <end position="365"/>
    </location>
</feature>
<dbReference type="Gene3D" id="2.40.10.10">
    <property type="entry name" value="Trypsin-like serine proteases"/>
    <property type="match status" value="1"/>
</dbReference>
<comment type="caution">
    <text evidence="7">The sequence shown here is derived from an EMBL/GenBank/DDBJ whole genome shotgun (WGS) entry which is preliminary data.</text>
</comment>
<dbReference type="PRINTS" id="PR00722">
    <property type="entry name" value="CHYMOTRYPSIN"/>
</dbReference>
<feature type="signal peptide" evidence="5">
    <location>
        <begin position="1"/>
        <end position="24"/>
    </location>
</feature>
<dbReference type="InterPro" id="IPR033116">
    <property type="entry name" value="TRYPSIN_SER"/>
</dbReference>
<dbReference type="Proteomes" id="UP000078503">
    <property type="component" value="Unassembled WGS sequence"/>
</dbReference>
<dbReference type="PROSITE" id="PS00134">
    <property type="entry name" value="TRYPSIN_HIS"/>
    <property type="match status" value="1"/>
</dbReference>
<dbReference type="FunFam" id="2.40.10.10:FF:000068">
    <property type="entry name" value="transmembrane protease serine 2"/>
    <property type="match status" value="1"/>
</dbReference>
<dbReference type="NCBIfam" id="TIGR03501">
    <property type="entry name" value="GlyGly_CTERM"/>
    <property type="match status" value="1"/>
</dbReference>
<dbReference type="OrthoDB" id="9813836at2"/>
<accession>A0A178K6Y0</accession>
<dbReference type="SUPFAM" id="SSF50494">
    <property type="entry name" value="Trypsin-like serine proteases"/>
    <property type="match status" value="1"/>
</dbReference>
<feature type="region of interest" description="Disordered" evidence="3">
    <location>
        <begin position="325"/>
        <end position="349"/>
    </location>
</feature>
<keyword evidence="1" id="KW-1015">Disulfide bond</keyword>
<reference evidence="7 8" key="1">
    <citation type="submission" date="2016-03" db="EMBL/GenBank/DDBJ databases">
        <title>Photobacterium proteolyticum sp. nov. a protease producing bacterium isolated from ocean sediments of Laizhou Bay.</title>
        <authorList>
            <person name="Li Y."/>
        </authorList>
    </citation>
    <scope>NUCLEOTIDE SEQUENCE [LARGE SCALE GENOMIC DNA]</scope>
    <source>
        <strain evidence="7 8">R-40508</strain>
    </source>
</reference>
<keyword evidence="5" id="KW-0732">Signal</keyword>
<evidence type="ECO:0000256" key="2">
    <source>
        <dbReference type="RuleBase" id="RU363034"/>
    </source>
</evidence>
<dbReference type="RefSeq" id="WP_084406639.1">
    <property type="nucleotide sequence ID" value="NZ_LVHF01000029.1"/>
</dbReference>
<keyword evidence="2" id="KW-0720">Serine protease</keyword>